<dbReference type="EMBL" id="BAAAFA010000001">
    <property type="protein sequence ID" value="GAA0810185.1"/>
    <property type="molecule type" value="Genomic_DNA"/>
</dbReference>
<protein>
    <recommendedName>
        <fullName evidence="6">Acyltransferase</fullName>
    </recommendedName>
</protein>
<dbReference type="PANTHER" id="PTHR23416:SF78">
    <property type="entry name" value="LIPOPOLYSACCHARIDE BIOSYNTHESIS O-ACETYL TRANSFERASE WBBJ-RELATED"/>
    <property type="match status" value="1"/>
</dbReference>
<name>A0ABN1L236_9GAMM</name>
<evidence type="ECO:0000256" key="2">
    <source>
        <dbReference type="ARBA" id="ARBA00022737"/>
    </source>
</evidence>
<dbReference type="InterPro" id="IPR001451">
    <property type="entry name" value="Hexapep"/>
</dbReference>
<organism evidence="4 5">
    <name type="scientific">Colwellia asteriadis</name>
    <dbReference type="NCBI Taxonomy" id="517723"/>
    <lineage>
        <taxon>Bacteria</taxon>
        <taxon>Pseudomonadati</taxon>
        <taxon>Pseudomonadota</taxon>
        <taxon>Gammaproteobacteria</taxon>
        <taxon>Alteromonadales</taxon>
        <taxon>Colwelliaceae</taxon>
        <taxon>Colwellia</taxon>
    </lineage>
</organism>
<dbReference type="Proteomes" id="UP001500021">
    <property type="component" value="Unassembled WGS sequence"/>
</dbReference>
<evidence type="ECO:0000313" key="4">
    <source>
        <dbReference type="EMBL" id="GAA0810185.1"/>
    </source>
</evidence>
<comment type="caution">
    <text evidence="4">The sequence shown here is derived from an EMBL/GenBank/DDBJ whole genome shotgun (WGS) entry which is preliminary data.</text>
</comment>
<reference evidence="4 5" key="1">
    <citation type="journal article" date="2019" name="Int. J. Syst. Evol. Microbiol.">
        <title>The Global Catalogue of Microorganisms (GCM) 10K type strain sequencing project: providing services to taxonomists for standard genome sequencing and annotation.</title>
        <authorList>
            <consortium name="The Broad Institute Genomics Platform"/>
            <consortium name="The Broad Institute Genome Sequencing Center for Infectious Disease"/>
            <person name="Wu L."/>
            <person name="Ma J."/>
        </authorList>
    </citation>
    <scope>NUCLEOTIDE SEQUENCE [LARGE SCALE GENOMIC DNA]</scope>
    <source>
        <strain evidence="4 5">JCM 15608</strain>
    </source>
</reference>
<dbReference type="PROSITE" id="PS00101">
    <property type="entry name" value="HEXAPEP_TRANSFERASES"/>
    <property type="match status" value="1"/>
</dbReference>
<dbReference type="InterPro" id="IPR011004">
    <property type="entry name" value="Trimer_LpxA-like_sf"/>
</dbReference>
<sequence>MTLRPVLWGFRTLIILCYLKIFHQAKGWKYFFGSWNNFRCTQGKLKLSGGIWIESLALCHCTGGNISIGKRTFINRFASIVSRENIIIGDDVLIGDHVSIYDHDHRLSNLPTTYGQQGFVSAEIHIANNVWIGCHSTILKGVNIGENSVIGAGSVVTKSVPENELWAGSPAKFIKKIAN</sequence>
<keyword evidence="5" id="KW-1185">Reference proteome</keyword>
<dbReference type="Pfam" id="PF00132">
    <property type="entry name" value="Hexapep"/>
    <property type="match status" value="1"/>
</dbReference>
<dbReference type="CDD" id="cd04647">
    <property type="entry name" value="LbH_MAT_like"/>
    <property type="match status" value="1"/>
</dbReference>
<keyword evidence="2" id="KW-0677">Repeat</keyword>
<gene>
    <name evidence="4" type="ORF">GCM10009111_00680</name>
</gene>
<proteinExistence type="predicted"/>
<dbReference type="Gene3D" id="2.160.10.10">
    <property type="entry name" value="Hexapeptide repeat proteins"/>
    <property type="match status" value="1"/>
</dbReference>
<evidence type="ECO:0008006" key="6">
    <source>
        <dbReference type="Google" id="ProtNLM"/>
    </source>
</evidence>
<dbReference type="PANTHER" id="PTHR23416">
    <property type="entry name" value="SIALIC ACID SYNTHASE-RELATED"/>
    <property type="match status" value="1"/>
</dbReference>
<dbReference type="SUPFAM" id="SSF51161">
    <property type="entry name" value="Trimeric LpxA-like enzymes"/>
    <property type="match status" value="1"/>
</dbReference>
<dbReference type="RefSeq" id="WP_343813547.1">
    <property type="nucleotide sequence ID" value="NZ_BAAAFA010000001.1"/>
</dbReference>
<evidence type="ECO:0000256" key="3">
    <source>
        <dbReference type="ARBA" id="ARBA00023315"/>
    </source>
</evidence>
<keyword evidence="1" id="KW-0808">Transferase</keyword>
<accession>A0ABN1L236</accession>
<evidence type="ECO:0000313" key="5">
    <source>
        <dbReference type="Proteomes" id="UP001500021"/>
    </source>
</evidence>
<dbReference type="InterPro" id="IPR018357">
    <property type="entry name" value="Hexapep_transf_CS"/>
</dbReference>
<dbReference type="InterPro" id="IPR051159">
    <property type="entry name" value="Hexapeptide_acetyltransf"/>
</dbReference>
<evidence type="ECO:0000256" key="1">
    <source>
        <dbReference type="ARBA" id="ARBA00022679"/>
    </source>
</evidence>
<keyword evidence="3" id="KW-0012">Acyltransferase</keyword>